<accession>A0ABX8UEJ3</accession>
<evidence type="ECO:0000313" key="1">
    <source>
        <dbReference type="EMBL" id="QYD67170.1"/>
    </source>
</evidence>
<dbReference type="Proteomes" id="UP000826462">
    <property type="component" value="Chromosome 1"/>
</dbReference>
<name>A0ABX8UEJ3_9BURK</name>
<reference evidence="1 2" key="1">
    <citation type="submission" date="2021-07" db="EMBL/GenBank/DDBJ databases">
        <title>Paraburkholderia edwinii protects Aspergillus sp. from phenazines by acting as a toxin sponge.</title>
        <authorList>
            <person name="Dahlstrom K.M."/>
            <person name="Newman D.K."/>
        </authorList>
    </citation>
    <scope>NUCLEOTIDE SEQUENCE [LARGE SCALE GENOMIC DNA]</scope>
    <source>
        <strain evidence="1 2">Pe01</strain>
    </source>
</reference>
<proteinExistence type="predicted"/>
<dbReference type="EMBL" id="CP080095">
    <property type="protein sequence ID" value="QYD67170.1"/>
    <property type="molecule type" value="Genomic_DNA"/>
</dbReference>
<evidence type="ECO:0008006" key="3">
    <source>
        <dbReference type="Google" id="ProtNLM"/>
    </source>
</evidence>
<evidence type="ECO:0000313" key="2">
    <source>
        <dbReference type="Proteomes" id="UP000826462"/>
    </source>
</evidence>
<sequence length="60" mass="7067">MFATLTIGIVFCTRWPGEFNSIYEQQAPRPDTSNGHRVRCHIPVDELLCRCYRAVKRRTR</sequence>
<dbReference type="RefSeq" id="WP_219796164.1">
    <property type="nucleotide sequence ID" value="NZ_CP080095.1"/>
</dbReference>
<protein>
    <recommendedName>
        <fullName evidence="3">Secreted protein</fullName>
    </recommendedName>
</protein>
<keyword evidence="2" id="KW-1185">Reference proteome</keyword>
<organism evidence="1 2">
    <name type="scientific">Paraburkholderia edwinii</name>
    <dbReference type="NCBI Taxonomy" id="2861782"/>
    <lineage>
        <taxon>Bacteria</taxon>
        <taxon>Pseudomonadati</taxon>
        <taxon>Pseudomonadota</taxon>
        <taxon>Betaproteobacteria</taxon>
        <taxon>Burkholderiales</taxon>
        <taxon>Burkholderiaceae</taxon>
        <taxon>Paraburkholderia</taxon>
    </lineage>
</organism>
<gene>
    <name evidence="1" type="ORF">KZJ38_12285</name>
</gene>